<dbReference type="CDD" id="cd12830">
    <property type="entry name" value="MtCorA-like"/>
    <property type="match status" value="1"/>
</dbReference>
<keyword evidence="9 12" id="KW-0472">Membrane</keyword>
<dbReference type="FunFam" id="1.20.58.340:FF:000004">
    <property type="entry name" value="Magnesium transport protein CorA"/>
    <property type="match status" value="1"/>
</dbReference>
<name>A0AAW7T8G5_BURVI</name>
<dbReference type="SUPFAM" id="SSF144083">
    <property type="entry name" value="Magnesium transport protein CorA, transmembrane region"/>
    <property type="match status" value="1"/>
</dbReference>
<dbReference type="EMBL" id="JAUJRV010000015">
    <property type="protein sequence ID" value="MDN7797088.1"/>
    <property type="molecule type" value="Genomic_DNA"/>
</dbReference>
<evidence type="ECO:0000256" key="3">
    <source>
        <dbReference type="ARBA" id="ARBA00022448"/>
    </source>
</evidence>
<feature type="transmembrane region" description="Helical" evidence="12">
    <location>
        <begin position="300"/>
        <end position="320"/>
    </location>
</feature>
<dbReference type="RefSeq" id="WP_117337745.1">
    <property type="nucleotide sequence ID" value="NZ_JAUJRV010000015.1"/>
</dbReference>
<dbReference type="GO" id="GO:0015087">
    <property type="term" value="F:cobalt ion transmembrane transporter activity"/>
    <property type="evidence" value="ECO:0007669"/>
    <property type="project" value="UniProtKB-UniRule"/>
</dbReference>
<dbReference type="InterPro" id="IPR045861">
    <property type="entry name" value="CorA_cytoplasmic_dom"/>
</dbReference>
<dbReference type="Pfam" id="PF01544">
    <property type="entry name" value="CorA"/>
    <property type="match status" value="1"/>
</dbReference>
<evidence type="ECO:0000256" key="10">
    <source>
        <dbReference type="ARBA" id="ARBA00034269"/>
    </source>
</evidence>
<evidence type="ECO:0000256" key="7">
    <source>
        <dbReference type="ARBA" id="ARBA00022989"/>
    </source>
</evidence>
<gene>
    <name evidence="12 13" type="primary">corA</name>
    <name evidence="13" type="ORF">QZM33_19305</name>
</gene>
<evidence type="ECO:0000256" key="11">
    <source>
        <dbReference type="ARBA" id="ARBA00045497"/>
    </source>
</evidence>
<comment type="similarity">
    <text evidence="2 12">Belongs to the CorA metal ion transporter (MIT) (TC 1.A.35) family.</text>
</comment>
<dbReference type="GO" id="GO:0005886">
    <property type="term" value="C:plasma membrane"/>
    <property type="evidence" value="ECO:0007669"/>
    <property type="project" value="UniProtKB-SubCell"/>
</dbReference>
<dbReference type="GO" id="GO:0015095">
    <property type="term" value="F:magnesium ion transmembrane transporter activity"/>
    <property type="evidence" value="ECO:0007669"/>
    <property type="project" value="UniProtKB-UniRule"/>
</dbReference>
<evidence type="ECO:0000256" key="9">
    <source>
        <dbReference type="ARBA" id="ARBA00023136"/>
    </source>
</evidence>
<evidence type="ECO:0000256" key="2">
    <source>
        <dbReference type="ARBA" id="ARBA00009765"/>
    </source>
</evidence>
<dbReference type="InterPro" id="IPR004488">
    <property type="entry name" value="Mg/Co-transport_prot_CorA"/>
</dbReference>
<accession>A0AAW7T8G5</accession>
<dbReference type="InterPro" id="IPR045863">
    <property type="entry name" value="CorA_TM1_TM2"/>
</dbReference>
<dbReference type="GO" id="GO:0000287">
    <property type="term" value="F:magnesium ion binding"/>
    <property type="evidence" value="ECO:0007669"/>
    <property type="project" value="TreeGrafter"/>
</dbReference>
<comment type="catalytic activity">
    <reaction evidence="10">
        <text>Mg(2+)(in) = Mg(2+)(out)</text>
        <dbReference type="Rhea" id="RHEA:29827"/>
        <dbReference type="ChEBI" id="CHEBI:18420"/>
    </reaction>
</comment>
<evidence type="ECO:0000256" key="8">
    <source>
        <dbReference type="ARBA" id="ARBA00023065"/>
    </source>
</evidence>
<keyword evidence="6 12" id="KW-0460">Magnesium</keyword>
<keyword evidence="3 12" id="KW-0813">Transport</keyword>
<dbReference type="SUPFAM" id="SSF143865">
    <property type="entry name" value="CorA soluble domain-like"/>
    <property type="match status" value="1"/>
</dbReference>
<sequence length="326" mass="36475">MLLNCSAYQDGRKTAELSSLAEIQEYAPQSQHFLWVTLRDPSEEELAAIKARFDLHELAVEDALQGRQRPKVEQYENSLFVALHTVAIGEDGELITGEIDISVGESYVLSVLHGPADELAEVRARCDKEPELLKRGAVFVMYALADAVVDRYAPVVETVSADIEDLEDRVFGKNSVPQARAIIQDLYSLRRRLVQLRRHIAPLHAAIGNLLGGPGLPVCEGMQAYFRDIFDHLERSVRAIDARQEMVITAIQVNIGMIDLTENEISKRVASFAALFAVPTMIAGIYGMNFQNMPELHFHYGYPLCLAAMLSIDACLFVWFRRAGWL</sequence>
<dbReference type="InterPro" id="IPR002523">
    <property type="entry name" value="MgTranspt_CorA/ZnTranspt_ZntB"/>
</dbReference>
<dbReference type="AlphaFoldDB" id="A0AAW7T8G5"/>
<evidence type="ECO:0000256" key="5">
    <source>
        <dbReference type="ARBA" id="ARBA00022692"/>
    </source>
</evidence>
<dbReference type="GO" id="GO:0050897">
    <property type="term" value="F:cobalt ion binding"/>
    <property type="evidence" value="ECO:0007669"/>
    <property type="project" value="TreeGrafter"/>
</dbReference>
<evidence type="ECO:0000313" key="13">
    <source>
        <dbReference type="EMBL" id="MDN7797088.1"/>
    </source>
</evidence>
<evidence type="ECO:0000256" key="6">
    <source>
        <dbReference type="ARBA" id="ARBA00022842"/>
    </source>
</evidence>
<dbReference type="Proteomes" id="UP001171620">
    <property type="component" value="Unassembled WGS sequence"/>
</dbReference>
<dbReference type="PANTHER" id="PTHR46494:SF1">
    <property type="entry name" value="CORA FAMILY METAL ION TRANSPORTER (EUROFUNG)"/>
    <property type="match status" value="1"/>
</dbReference>
<organism evidence="13 14">
    <name type="scientific">Burkholderia vietnamiensis</name>
    <dbReference type="NCBI Taxonomy" id="60552"/>
    <lineage>
        <taxon>Bacteria</taxon>
        <taxon>Pseudomonadati</taxon>
        <taxon>Pseudomonadota</taxon>
        <taxon>Betaproteobacteria</taxon>
        <taxon>Burkholderiales</taxon>
        <taxon>Burkholderiaceae</taxon>
        <taxon>Burkholderia</taxon>
        <taxon>Burkholderia cepacia complex</taxon>
    </lineage>
</organism>
<feature type="transmembrane region" description="Helical" evidence="12">
    <location>
        <begin position="269"/>
        <end position="288"/>
    </location>
</feature>
<evidence type="ECO:0000256" key="4">
    <source>
        <dbReference type="ARBA" id="ARBA00022475"/>
    </source>
</evidence>
<keyword evidence="7 12" id="KW-1133">Transmembrane helix</keyword>
<comment type="function">
    <text evidence="11">Mediates influx of magnesium ions. Alternates between open and closed states. Activated by low cytoplasmic Mg(2+) levels. Inactive when cytoplasmic Mg(2+) levels are high.</text>
</comment>
<keyword evidence="8 12" id="KW-0406">Ion transport</keyword>
<evidence type="ECO:0000313" key="14">
    <source>
        <dbReference type="Proteomes" id="UP001171620"/>
    </source>
</evidence>
<comment type="subcellular location">
    <subcellularLocation>
        <location evidence="1">Cell membrane</location>
        <topology evidence="1">Multi-pass membrane protein</topology>
    </subcellularLocation>
    <subcellularLocation>
        <location evidence="12">Membrane</location>
        <topology evidence="12">Multi-pass membrane protein</topology>
    </subcellularLocation>
</comment>
<evidence type="ECO:0000256" key="1">
    <source>
        <dbReference type="ARBA" id="ARBA00004651"/>
    </source>
</evidence>
<comment type="caution">
    <text evidence="13">The sequence shown here is derived from an EMBL/GenBank/DDBJ whole genome shotgun (WGS) entry which is preliminary data.</text>
</comment>
<keyword evidence="4 12" id="KW-1003">Cell membrane</keyword>
<evidence type="ECO:0000256" key="12">
    <source>
        <dbReference type="RuleBase" id="RU362010"/>
    </source>
</evidence>
<dbReference type="Gene3D" id="3.30.460.20">
    <property type="entry name" value="CorA soluble domain-like"/>
    <property type="match status" value="1"/>
</dbReference>
<proteinExistence type="inferred from homology"/>
<reference evidence="13" key="1">
    <citation type="submission" date="2023-07" db="EMBL/GenBank/DDBJ databases">
        <title>A collection of bacterial strains from the Burkholderia cepacia Research Laboratory and Repository.</title>
        <authorList>
            <person name="Lipuma J."/>
            <person name="Spilker T."/>
            <person name="Caverly L."/>
        </authorList>
    </citation>
    <scope>NUCLEOTIDE SEQUENCE</scope>
    <source>
        <strain evidence="13">AU44268</strain>
    </source>
</reference>
<keyword evidence="5 12" id="KW-0812">Transmembrane</keyword>
<protein>
    <recommendedName>
        <fullName evidence="12">Magnesium transport protein CorA</fullName>
    </recommendedName>
</protein>
<dbReference type="PANTHER" id="PTHR46494">
    <property type="entry name" value="CORA FAMILY METAL ION TRANSPORTER (EUROFUNG)"/>
    <property type="match status" value="1"/>
</dbReference>
<dbReference type="Gene3D" id="1.20.58.340">
    <property type="entry name" value="Magnesium transport protein CorA, transmembrane region"/>
    <property type="match status" value="2"/>
</dbReference>
<dbReference type="NCBIfam" id="TIGR00383">
    <property type="entry name" value="corA"/>
    <property type="match status" value="1"/>
</dbReference>